<name>A0A0N8GLJ7_9CHLR</name>
<dbReference type="AlphaFoldDB" id="A0A0N8GLJ7"/>
<feature type="compositionally biased region" description="Acidic residues" evidence="1">
    <location>
        <begin position="43"/>
        <end position="79"/>
    </location>
</feature>
<reference evidence="2 3" key="1">
    <citation type="submission" date="2015-07" db="EMBL/GenBank/DDBJ databases">
        <title>Genome sequence of Leptolinea tardivitalis DSM 16556.</title>
        <authorList>
            <person name="Hemp J."/>
            <person name="Ward L.M."/>
            <person name="Pace L.A."/>
            <person name="Fischer W.W."/>
        </authorList>
    </citation>
    <scope>NUCLEOTIDE SEQUENCE [LARGE SCALE GENOMIC DNA]</scope>
    <source>
        <strain evidence="2 3">YMTK-2</strain>
    </source>
</reference>
<gene>
    <name evidence="2" type="ORF">ADM99_06280</name>
</gene>
<accession>A0A0N8GLJ7</accession>
<proteinExistence type="predicted"/>
<dbReference type="EMBL" id="LGCK01000007">
    <property type="protein sequence ID" value="KPL72690.1"/>
    <property type="molecule type" value="Genomic_DNA"/>
</dbReference>
<evidence type="ECO:0000313" key="3">
    <source>
        <dbReference type="Proteomes" id="UP000050430"/>
    </source>
</evidence>
<dbReference type="OrthoDB" id="1684758at2"/>
<protein>
    <recommendedName>
        <fullName evidence="4">DUF1540 domain-containing protein</fullName>
    </recommendedName>
</protein>
<evidence type="ECO:0000313" key="2">
    <source>
        <dbReference type="EMBL" id="KPL72690.1"/>
    </source>
</evidence>
<feature type="region of interest" description="Disordered" evidence="1">
    <location>
        <begin position="35"/>
        <end position="79"/>
    </location>
</feature>
<evidence type="ECO:0000256" key="1">
    <source>
        <dbReference type="SAM" id="MobiDB-lite"/>
    </source>
</evidence>
<organism evidence="2 3">
    <name type="scientific">Leptolinea tardivitalis</name>
    <dbReference type="NCBI Taxonomy" id="229920"/>
    <lineage>
        <taxon>Bacteria</taxon>
        <taxon>Bacillati</taxon>
        <taxon>Chloroflexota</taxon>
        <taxon>Anaerolineae</taxon>
        <taxon>Anaerolineales</taxon>
        <taxon>Anaerolineaceae</taxon>
        <taxon>Leptolinea</taxon>
    </lineage>
</organism>
<comment type="caution">
    <text evidence="2">The sequence shown here is derived from an EMBL/GenBank/DDBJ whole genome shotgun (WGS) entry which is preliminary data.</text>
</comment>
<evidence type="ECO:0008006" key="4">
    <source>
        <dbReference type="Google" id="ProtNLM"/>
    </source>
</evidence>
<sequence length="79" mass="9271">MARIRCHYLDCVFIDEGMCSAAAVEFDPDSGCMTYNPNAESSTNEDWEEEEEELEEWEEIEGEEDEDEDLWSEEDEEAY</sequence>
<keyword evidence="3" id="KW-1185">Reference proteome</keyword>
<dbReference type="RefSeq" id="WP_062421241.1">
    <property type="nucleotide sequence ID" value="NZ_BBYA01000008.1"/>
</dbReference>
<dbReference type="Proteomes" id="UP000050430">
    <property type="component" value="Unassembled WGS sequence"/>
</dbReference>